<evidence type="ECO:0000313" key="7">
    <source>
        <dbReference type="Proteomes" id="UP000664096"/>
    </source>
</evidence>
<keyword evidence="2" id="KW-0805">Transcription regulation</keyword>
<comment type="caution">
    <text evidence="6">The sequence shown here is derived from an EMBL/GenBank/DDBJ whole genome shotgun (WGS) entry which is preliminary data.</text>
</comment>
<dbReference type="Gene3D" id="3.40.190.290">
    <property type="match status" value="1"/>
</dbReference>
<name>A0A939EAN5_9HYPH</name>
<evidence type="ECO:0000256" key="1">
    <source>
        <dbReference type="ARBA" id="ARBA00009437"/>
    </source>
</evidence>
<protein>
    <submittedName>
        <fullName evidence="6">LysR family transcriptional regulator</fullName>
    </submittedName>
</protein>
<dbReference type="Pfam" id="PF00126">
    <property type="entry name" value="HTH_1"/>
    <property type="match status" value="1"/>
</dbReference>
<dbReference type="InterPro" id="IPR058163">
    <property type="entry name" value="LysR-type_TF_proteobact-type"/>
</dbReference>
<evidence type="ECO:0000259" key="5">
    <source>
        <dbReference type="PROSITE" id="PS50931"/>
    </source>
</evidence>
<dbReference type="Gene3D" id="1.10.10.10">
    <property type="entry name" value="Winged helix-like DNA-binding domain superfamily/Winged helix DNA-binding domain"/>
    <property type="match status" value="1"/>
</dbReference>
<evidence type="ECO:0000256" key="3">
    <source>
        <dbReference type="ARBA" id="ARBA00023125"/>
    </source>
</evidence>
<evidence type="ECO:0000313" key="6">
    <source>
        <dbReference type="EMBL" id="MBN9669261.1"/>
    </source>
</evidence>
<dbReference type="InterPro" id="IPR005119">
    <property type="entry name" value="LysR_subst-bd"/>
</dbReference>
<dbReference type="InterPro" id="IPR036388">
    <property type="entry name" value="WH-like_DNA-bd_sf"/>
</dbReference>
<keyword evidence="3" id="KW-0238">DNA-binding</keyword>
<dbReference type="PANTHER" id="PTHR30537:SF3">
    <property type="entry name" value="TRANSCRIPTIONAL REGULATORY PROTEIN"/>
    <property type="match status" value="1"/>
</dbReference>
<dbReference type="GO" id="GO:0003700">
    <property type="term" value="F:DNA-binding transcription factor activity"/>
    <property type="evidence" value="ECO:0007669"/>
    <property type="project" value="InterPro"/>
</dbReference>
<dbReference type="EMBL" id="JAEKJZ010000001">
    <property type="protein sequence ID" value="MBN9669261.1"/>
    <property type="molecule type" value="Genomic_DNA"/>
</dbReference>
<comment type="similarity">
    <text evidence="1">Belongs to the LysR transcriptional regulatory family.</text>
</comment>
<evidence type="ECO:0000256" key="4">
    <source>
        <dbReference type="ARBA" id="ARBA00023163"/>
    </source>
</evidence>
<reference evidence="6" key="1">
    <citation type="submission" date="2020-12" db="EMBL/GenBank/DDBJ databases">
        <title>Oil enriched cultivation method for isolating marine PHA-producing bacteria.</title>
        <authorList>
            <person name="Zheng W."/>
            <person name="Yu S."/>
            <person name="Huang Y."/>
        </authorList>
    </citation>
    <scope>NUCLEOTIDE SEQUENCE</scope>
    <source>
        <strain evidence="6">SY-2-12</strain>
    </source>
</reference>
<accession>A0A939EAN5</accession>
<dbReference type="SUPFAM" id="SSF46785">
    <property type="entry name" value="Winged helix' DNA-binding domain"/>
    <property type="match status" value="1"/>
</dbReference>
<dbReference type="Pfam" id="PF03466">
    <property type="entry name" value="LysR_substrate"/>
    <property type="match status" value="1"/>
</dbReference>
<dbReference type="RefSeq" id="WP_207138840.1">
    <property type="nucleotide sequence ID" value="NZ_JAEKJZ010000001.1"/>
</dbReference>
<dbReference type="GO" id="GO:0043565">
    <property type="term" value="F:sequence-specific DNA binding"/>
    <property type="evidence" value="ECO:0007669"/>
    <property type="project" value="TreeGrafter"/>
</dbReference>
<feature type="domain" description="HTH lysR-type" evidence="5">
    <location>
        <begin position="31"/>
        <end position="89"/>
    </location>
</feature>
<gene>
    <name evidence="6" type="ORF">JF539_02850</name>
</gene>
<dbReference type="SUPFAM" id="SSF53850">
    <property type="entry name" value="Periplasmic binding protein-like II"/>
    <property type="match status" value="1"/>
</dbReference>
<organism evidence="6 7">
    <name type="scientific">Roseibium aggregatum</name>
    <dbReference type="NCBI Taxonomy" id="187304"/>
    <lineage>
        <taxon>Bacteria</taxon>
        <taxon>Pseudomonadati</taxon>
        <taxon>Pseudomonadota</taxon>
        <taxon>Alphaproteobacteria</taxon>
        <taxon>Hyphomicrobiales</taxon>
        <taxon>Stappiaceae</taxon>
        <taxon>Roseibium</taxon>
    </lineage>
</organism>
<proteinExistence type="inferred from homology"/>
<evidence type="ECO:0000256" key="2">
    <source>
        <dbReference type="ARBA" id="ARBA00023015"/>
    </source>
</evidence>
<sequence>MASCVFSKPMPAKTHSQLPQSQIPSAFMQMMNWDDLRVLLAVARAESLGGAAQLLGLNATTVSRRVKAMEKRAGAALILRAISGHIQLTQLGQSLADQAENMERHAHAAAALVGQDRNPSGTVRLTAVPFLLNRLIAPRLSGFCMRFPGVSISLIPDGHNLSLTRREVDVALRFGEPREGGNAVLAQKLGCIAFSVFTAKVETPPAPEERPWLGYDPVAAHLPQAAWTEALAQSRGERRSALLMRDLETVFETVVTTPAKALLPTTIAKRDPRLTALALPPNSPEMNRDVWLLRNRSMRGVERIDALIAWLNEANLFA</sequence>
<dbReference type="AlphaFoldDB" id="A0A939EAN5"/>
<dbReference type="PANTHER" id="PTHR30537">
    <property type="entry name" value="HTH-TYPE TRANSCRIPTIONAL REGULATOR"/>
    <property type="match status" value="1"/>
</dbReference>
<dbReference type="PROSITE" id="PS50931">
    <property type="entry name" value="HTH_LYSR"/>
    <property type="match status" value="1"/>
</dbReference>
<dbReference type="GO" id="GO:0006351">
    <property type="term" value="P:DNA-templated transcription"/>
    <property type="evidence" value="ECO:0007669"/>
    <property type="project" value="TreeGrafter"/>
</dbReference>
<dbReference type="Proteomes" id="UP000664096">
    <property type="component" value="Unassembled WGS sequence"/>
</dbReference>
<dbReference type="InterPro" id="IPR036390">
    <property type="entry name" value="WH_DNA-bd_sf"/>
</dbReference>
<keyword evidence="4" id="KW-0804">Transcription</keyword>
<dbReference type="InterPro" id="IPR000847">
    <property type="entry name" value="LysR_HTH_N"/>
</dbReference>